<evidence type="ECO:0000259" key="2">
    <source>
        <dbReference type="PROSITE" id="PS51462"/>
    </source>
</evidence>
<dbReference type="PANTHER" id="PTHR11839">
    <property type="entry name" value="UDP/ADP-SUGAR PYROPHOSPHATASE"/>
    <property type="match status" value="1"/>
</dbReference>
<dbReference type="PANTHER" id="PTHR11839:SF31">
    <property type="entry name" value="ADP-RIBOSE PYROPHOSPHATASE"/>
    <property type="match status" value="1"/>
</dbReference>
<keyword evidence="1" id="KW-0378">Hydrolase</keyword>
<gene>
    <name evidence="3" type="ORF">SAMN05216207_101113</name>
</gene>
<protein>
    <submittedName>
        <fullName evidence="3">ADP-ribose pyrophosphatase</fullName>
    </submittedName>
</protein>
<accession>A0A1I4XEJ7</accession>
<proteinExistence type="predicted"/>
<dbReference type="AlphaFoldDB" id="A0A1I4XEJ7"/>
<organism evidence="3 4">
    <name type="scientific">Pseudonocardia ammonioxydans</name>
    <dbReference type="NCBI Taxonomy" id="260086"/>
    <lineage>
        <taxon>Bacteria</taxon>
        <taxon>Bacillati</taxon>
        <taxon>Actinomycetota</taxon>
        <taxon>Actinomycetes</taxon>
        <taxon>Pseudonocardiales</taxon>
        <taxon>Pseudonocardiaceae</taxon>
        <taxon>Pseudonocardia</taxon>
    </lineage>
</organism>
<keyword evidence="4" id="KW-1185">Reference proteome</keyword>
<dbReference type="GO" id="GO:0019693">
    <property type="term" value="P:ribose phosphate metabolic process"/>
    <property type="evidence" value="ECO:0007669"/>
    <property type="project" value="TreeGrafter"/>
</dbReference>
<dbReference type="GO" id="GO:0006753">
    <property type="term" value="P:nucleoside phosphate metabolic process"/>
    <property type="evidence" value="ECO:0007669"/>
    <property type="project" value="TreeGrafter"/>
</dbReference>
<dbReference type="OrthoDB" id="9806150at2"/>
<dbReference type="CDD" id="cd24158">
    <property type="entry name" value="NUDIX_ADPRase_Rv1700"/>
    <property type="match status" value="1"/>
</dbReference>
<dbReference type="RefSeq" id="WP_093341884.1">
    <property type="nucleotide sequence ID" value="NZ_FOUY01000011.1"/>
</dbReference>
<dbReference type="SUPFAM" id="SSF55811">
    <property type="entry name" value="Nudix"/>
    <property type="match status" value="1"/>
</dbReference>
<feature type="domain" description="Nudix hydrolase" evidence="2">
    <location>
        <begin position="43"/>
        <end position="176"/>
    </location>
</feature>
<name>A0A1I4XEJ7_PSUAM</name>
<sequence length="212" mass="23575">MIRPGEHDFPVRSATDIYSGRVMALRSDRVVMPNGRVATREILEHPGAVAVVAVDEQGRVRMLHQYRHAVRRRLWELPAGLLDIAGEDPAVTADRELTEEAGLSAHTWSVLLDVVPSPGFSDESVRIYLARDLVEKPRPDLGDDEEADLELRWIPLDEAVGMVHSGEIVNAVSCAGLLAARSVLAGEYEPRPVGTEWVDRPERFARRRDGDE</sequence>
<dbReference type="GO" id="GO:0005829">
    <property type="term" value="C:cytosol"/>
    <property type="evidence" value="ECO:0007669"/>
    <property type="project" value="TreeGrafter"/>
</dbReference>
<evidence type="ECO:0000256" key="1">
    <source>
        <dbReference type="ARBA" id="ARBA00022801"/>
    </source>
</evidence>
<evidence type="ECO:0000313" key="3">
    <source>
        <dbReference type="EMBL" id="SFN24328.1"/>
    </source>
</evidence>
<dbReference type="PROSITE" id="PS51462">
    <property type="entry name" value="NUDIX"/>
    <property type="match status" value="1"/>
</dbReference>
<dbReference type="STRING" id="260086.SAMN05216207_101113"/>
<dbReference type="EMBL" id="FOUY01000011">
    <property type="protein sequence ID" value="SFN24328.1"/>
    <property type="molecule type" value="Genomic_DNA"/>
</dbReference>
<dbReference type="Proteomes" id="UP000199614">
    <property type="component" value="Unassembled WGS sequence"/>
</dbReference>
<dbReference type="Pfam" id="PF00293">
    <property type="entry name" value="NUDIX"/>
    <property type="match status" value="1"/>
</dbReference>
<reference evidence="3 4" key="1">
    <citation type="submission" date="2016-10" db="EMBL/GenBank/DDBJ databases">
        <authorList>
            <person name="de Groot N.N."/>
        </authorList>
    </citation>
    <scope>NUCLEOTIDE SEQUENCE [LARGE SCALE GENOMIC DNA]</scope>
    <source>
        <strain evidence="3 4">CGMCC 4.1877</strain>
    </source>
</reference>
<dbReference type="InterPro" id="IPR000086">
    <property type="entry name" value="NUDIX_hydrolase_dom"/>
</dbReference>
<dbReference type="InterPro" id="IPR015797">
    <property type="entry name" value="NUDIX_hydrolase-like_dom_sf"/>
</dbReference>
<dbReference type="GO" id="GO:0016787">
    <property type="term" value="F:hydrolase activity"/>
    <property type="evidence" value="ECO:0007669"/>
    <property type="project" value="UniProtKB-KW"/>
</dbReference>
<evidence type="ECO:0000313" key="4">
    <source>
        <dbReference type="Proteomes" id="UP000199614"/>
    </source>
</evidence>
<dbReference type="Gene3D" id="3.90.79.10">
    <property type="entry name" value="Nucleoside Triphosphate Pyrophosphohydrolase"/>
    <property type="match status" value="1"/>
</dbReference>